<evidence type="ECO:0000256" key="1">
    <source>
        <dbReference type="SAM" id="Phobius"/>
    </source>
</evidence>
<evidence type="ECO:0000313" key="3">
    <source>
        <dbReference type="Proteomes" id="UP000007799"/>
    </source>
</evidence>
<name>F2U0W8_SALR5</name>
<keyword evidence="1" id="KW-1133">Transmembrane helix</keyword>
<reference evidence="2" key="1">
    <citation type="submission" date="2009-08" db="EMBL/GenBank/DDBJ databases">
        <title>Annotation of Salpingoeca rosetta.</title>
        <authorList>
            <consortium name="The Broad Institute Genome Sequencing Platform"/>
            <person name="Russ C."/>
            <person name="Cuomo C."/>
            <person name="Burger G."/>
            <person name="Gray M.W."/>
            <person name="Holland P.W.H."/>
            <person name="King N."/>
            <person name="Lang F.B.F."/>
            <person name="Roger A.J."/>
            <person name="Ruiz-Trillo I."/>
            <person name="Young S.K."/>
            <person name="Zeng Q."/>
            <person name="Gargeya S."/>
            <person name="Alvarado L."/>
            <person name="Berlin A."/>
            <person name="Chapman S.B."/>
            <person name="Chen Z."/>
            <person name="Freedman E."/>
            <person name="Gellesch M."/>
            <person name="Goldberg J."/>
            <person name="Griggs A."/>
            <person name="Gujja S."/>
            <person name="Heilman E."/>
            <person name="Heiman D."/>
            <person name="Howarth C."/>
            <person name="Mehta T."/>
            <person name="Neiman D."/>
            <person name="Pearson M."/>
            <person name="Roberts A."/>
            <person name="Saif S."/>
            <person name="Shea T."/>
            <person name="Shenoy N."/>
            <person name="Sisk P."/>
            <person name="Stolte C."/>
            <person name="Sykes S."/>
            <person name="White J."/>
            <person name="Yandava C."/>
            <person name="Haas B."/>
            <person name="Nusbaum C."/>
            <person name="Birren B."/>
        </authorList>
    </citation>
    <scope>NUCLEOTIDE SEQUENCE [LARGE SCALE GENOMIC DNA]</scope>
    <source>
        <strain evidence="2">ATCC 50818</strain>
    </source>
</reference>
<keyword evidence="3" id="KW-1185">Reference proteome</keyword>
<dbReference type="KEGG" id="sre:PTSG_01133"/>
<feature type="transmembrane region" description="Helical" evidence="1">
    <location>
        <begin position="16"/>
        <end position="34"/>
    </location>
</feature>
<gene>
    <name evidence="2" type="ORF">PTSG_01133</name>
</gene>
<feature type="transmembrane region" description="Helical" evidence="1">
    <location>
        <begin position="75"/>
        <end position="96"/>
    </location>
</feature>
<evidence type="ECO:0000313" key="2">
    <source>
        <dbReference type="EMBL" id="EGD80542.1"/>
    </source>
</evidence>
<keyword evidence="1" id="KW-0472">Membrane</keyword>
<dbReference type="InParanoid" id="F2U0W8"/>
<dbReference type="Proteomes" id="UP000007799">
    <property type="component" value="Unassembled WGS sequence"/>
</dbReference>
<dbReference type="EMBL" id="GL832958">
    <property type="protein sequence ID" value="EGD80542.1"/>
    <property type="molecule type" value="Genomic_DNA"/>
</dbReference>
<dbReference type="GeneID" id="16077698"/>
<dbReference type="RefSeq" id="XP_004997103.1">
    <property type="nucleotide sequence ID" value="XM_004997046.1"/>
</dbReference>
<organism evidence="3">
    <name type="scientific">Salpingoeca rosetta (strain ATCC 50818 / BSB-021)</name>
    <dbReference type="NCBI Taxonomy" id="946362"/>
    <lineage>
        <taxon>Eukaryota</taxon>
        <taxon>Choanoflagellata</taxon>
        <taxon>Craspedida</taxon>
        <taxon>Salpingoecidae</taxon>
        <taxon>Salpingoeca</taxon>
    </lineage>
</organism>
<sequence length="111" mass="11881">MASKDEEEARRLQERLMAFASGGGLAGVVASLALWRKRSLYGTSAIPRLIVGSASSGACYSVMREVTRDAHPNYTPVQVGGLSGMLSGLLLAMFLASRLSKHARRRTSVNV</sequence>
<proteinExistence type="predicted"/>
<protein>
    <submittedName>
        <fullName evidence="2">Uncharacterized protein</fullName>
    </submittedName>
</protein>
<dbReference type="AlphaFoldDB" id="F2U0W8"/>
<keyword evidence="1" id="KW-0812">Transmembrane</keyword>
<accession>F2U0W8</accession>